<feature type="binding site" evidence="1">
    <location>
        <position position="8"/>
    </location>
    <ligand>
        <name>a divalent metal cation</name>
        <dbReference type="ChEBI" id="CHEBI:60240"/>
        <label>1</label>
    </ligand>
</feature>
<dbReference type="PIRSF" id="PIRSF005902">
    <property type="entry name" value="DNase_TatD"/>
    <property type="match status" value="1"/>
</dbReference>
<protein>
    <recommendedName>
        <fullName evidence="4">Hydrolase TatD</fullName>
    </recommendedName>
</protein>
<dbReference type="AlphaFoldDB" id="A0A968KWG4"/>
<sequence>MWIDIHAHLSAYTRDHRLIAKTLFSTHTPKEVDTLFGLDHPWLYRSAGVHPQDVRMDYFEHLSDRLATKGEKTLHAIGEIGFDLWPEFRHTLALQRSIFVEELRLAQQYHLPIVVHQRRAMHEIFAQISSLKRLPAVIFHGYSGTFLEALSLRKRGVHAYFSVGTPLLWGSKIAQQLAKNLPLAWLFLETDAPYQPRRGVVATPWQDLLLIYAAVAQIRGISIDELQAQLAANFDAIFLKKAPNLND</sequence>
<name>A0A968KWG4_9SPIO</name>
<gene>
    <name evidence="2" type="ORF">HCT48_03035</name>
</gene>
<dbReference type="GO" id="GO:0016788">
    <property type="term" value="F:hydrolase activity, acting on ester bonds"/>
    <property type="evidence" value="ECO:0007669"/>
    <property type="project" value="InterPro"/>
</dbReference>
<comment type="caution">
    <text evidence="2">The sequence shown here is derived from an EMBL/GenBank/DDBJ whole genome shotgun (WGS) entry which is preliminary data.</text>
</comment>
<proteinExistence type="predicted"/>
<evidence type="ECO:0000313" key="3">
    <source>
        <dbReference type="Proteomes" id="UP000778951"/>
    </source>
</evidence>
<feature type="binding site" evidence="1">
    <location>
        <position position="6"/>
    </location>
    <ligand>
        <name>a divalent metal cation</name>
        <dbReference type="ChEBI" id="CHEBI:60240"/>
        <label>1</label>
    </ligand>
</feature>
<evidence type="ECO:0008006" key="4">
    <source>
        <dbReference type="Google" id="ProtNLM"/>
    </source>
</evidence>
<dbReference type="SUPFAM" id="SSF51556">
    <property type="entry name" value="Metallo-dependent hydrolases"/>
    <property type="match status" value="1"/>
</dbReference>
<organism evidence="2 3">
    <name type="scientific">Entomospira culicis</name>
    <dbReference type="NCBI Taxonomy" id="2719989"/>
    <lineage>
        <taxon>Bacteria</taxon>
        <taxon>Pseudomonadati</taxon>
        <taxon>Spirochaetota</taxon>
        <taxon>Spirochaetia</taxon>
        <taxon>Spirochaetales</taxon>
        <taxon>Spirochaetaceae</taxon>
        <taxon>Entomospira</taxon>
    </lineage>
</organism>
<dbReference type="Pfam" id="PF01026">
    <property type="entry name" value="TatD_DNase"/>
    <property type="match status" value="1"/>
</dbReference>
<evidence type="ECO:0000256" key="1">
    <source>
        <dbReference type="PIRSR" id="PIRSR005902-1"/>
    </source>
</evidence>
<dbReference type="InterPro" id="IPR001130">
    <property type="entry name" value="TatD-like"/>
</dbReference>
<keyword evidence="3" id="KW-1185">Reference proteome</keyword>
<dbReference type="EMBL" id="JAATLM010000001">
    <property type="protein sequence ID" value="NIZ69187.1"/>
    <property type="molecule type" value="Genomic_DNA"/>
</dbReference>
<dbReference type="PANTHER" id="PTHR46124">
    <property type="entry name" value="D-AMINOACYL-TRNA DEACYLASE"/>
    <property type="match status" value="1"/>
</dbReference>
<dbReference type="Gene3D" id="3.20.20.140">
    <property type="entry name" value="Metal-dependent hydrolases"/>
    <property type="match status" value="1"/>
</dbReference>
<dbReference type="Proteomes" id="UP000778951">
    <property type="component" value="Unassembled WGS sequence"/>
</dbReference>
<feature type="binding site" evidence="1">
    <location>
        <position position="79"/>
    </location>
    <ligand>
        <name>a divalent metal cation</name>
        <dbReference type="ChEBI" id="CHEBI:60240"/>
        <label>1</label>
    </ligand>
</feature>
<dbReference type="RefSeq" id="WP_167695285.1">
    <property type="nucleotide sequence ID" value="NZ_CP118181.1"/>
</dbReference>
<dbReference type="PANTHER" id="PTHR46124:SF2">
    <property type="entry name" value="D-AMINOACYL-TRNA DEACYLASE"/>
    <property type="match status" value="1"/>
</dbReference>
<feature type="binding site" evidence="1">
    <location>
        <position position="191"/>
    </location>
    <ligand>
        <name>a divalent metal cation</name>
        <dbReference type="ChEBI" id="CHEBI:60240"/>
        <label>1</label>
    </ligand>
</feature>
<reference evidence="2" key="1">
    <citation type="submission" date="2020-03" db="EMBL/GenBank/DDBJ databases">
        <title>Spirochaetal bacteria isolated from arthropods constitute a novel genus Entomospira genus novum within the order Spirochaetales.</title>
        <authorList>
            <person name="Grana-Miraglia L."/>
            <person name="Sikutova S."/>
            <person name="Fingerle V."/>
            <person name="Sing A."/>
            <person name="Castillo-Ramirez S."/>
            <person name="Margos G."/>
            <person name="Rudolf I."/>
        </authorList>
    </citation>
    <scope>NUCLEOTIDE SEQUENCE</scope>
    <source>
        <strain evidence="2">BR149</strain>
    </source>
</reference>
<dbReference type="GO" id="GO:0046872">
    <property type="term" value="F:metal ion binding"/>
    <property type="evidence" value="ECO:0007669"/>
    <property type="project" value="UniProtKB-KW"/>
</dbReference>
<accession>A0A968KWG4</accession>
<feature type="binding site" evidence="1">
    <location>
        <position position="116"/>
    </location>
    <ligand>
        <name>a divalent metal cation</name>
        <dbReference type="ChEBI" id="CHEBI:60240"/>
        <label>2</label>
    </ligand>
</feature>
<dbReference type="InterPro" id="IPR032466">
    <property type="entry name" value="Metal_Hydrolase"/>
</dbReference>
<dbReference type="GO" id="GO:0005829">
    <property type="term" value="C:cytosol"/>
    <property type="evidence" value="ECO:0007669"/>
    <property type="project" value="TreeGrafter"/>
</dbReference>
<feature type="binding site" evidence="1">
    <location>
        <position position="140"/>
    </location>
    <ligand>
        <name>a divalent metal cation</name>
        <dbReference type="ChEBI" id="CHEBI:60240"/>
        <label>2</label>
    </ligand>
</feature>
<evidence type="ECO:0000313" key="2">
    <source>
        <dbReference type="EMBL" id="NIZ69187.1"/>
    </source>
</evidence>
<keyword evidence="1" id="KW-0479">Metal-binding</keyword>